<keyword evidence="4" id="KW-1003">Cell membrane</keyword>
<dbReference type="NCBIfam" id="TIGR00842">
    <property type="entry name" value="bcct"/>
    <property type="match status" value="1"/>
</dbReference>
<protein>
    <submittedName>
        <fullName evidence="9">Choline/carnitine/betaine transporter</fullName>
    </submittedName>
</protein>
<dbReference type="KEGG" id="aar:Acear_1219"/>
<keyword evidence="7 8" id="KW-0472">Membrane</keyword>
<reference evidence="9 10" key="1">
    <citation type="journal article" date="2010" name="Stand. Genomic Sci.">
        <title>Complete genome sequence of Acetohalobium arabaticum type strain (Z-7288).</title>
        <authorList>
            <person name="Sikorski J."/>
            <person name="Lapidus A."/>
            <person name="Chertkov O."/>
            <person name="Lucas S."/>
            <person name="Copeland A."/>
            <person name="Glavina Del Rio T."/>
            <person name="Nolan M."/>
            <person name="Tice H."/>
            <person name="Cheng J.F."/>
            <person name="Han C."/>
            <person name="Brambilla E."/>
            <person name="Pitluck S."/>
            <person name="Liolios K."/>
            <person name="Ivanova N."/>
            <person name="Mavromatis K."/>
            <person name="Mikhailova N."/>
            <person name="Pati A."/>
            <person name="Bruce D."/>
            <person name="Detter C."/>
            <person name="Tapia R."/>
            <person name="Goodwin L."/>
            <person name="Chen A."/>
            <person name="Palaniappan K."/>
            <person name="Land M."/>
            <person name="Hauser L."/>
            <person name="Chang Y.J."/>
            <person name="Jeffries C.D."/>
            <person name="Rohde M."/>
            <person name="Goker M."/>
            <person name="Spring S."/>
            <person name="Woyke T."/>
            <person name="Bristow J."/>
            <person name="Eisen J.A."/>
            <person name="Markowitz V."/>
            <person name="Hugenholtz P."/>
            <person name="Kyrpides N.C."/>
            <person name="Klenk H.P."/>
        </authorList>
    </citation>
    <scope>NUCLEOTIDE SEQUENCE [LARGE SCALE GENOMIC DNA]</scope>
    <source>
        <strain evidence="10">ATCC 49924 / DSM 5501 / Z-7288</strain>
    </source>
</reference>
<evidence type="ECO:0000256" key="5">
    <source>
        <dbReference type="ARBA" id="ARBA00022692"/>
    </source>
</evidence>
<dbReference type="Pfam" id="PF02028">
    <property type="entry name" value="BCCT"/>
    <property type="match status" value="1"/>
</dbReference>
<comment type="subcellular location">
    <subcellularLocation>
        <location evidence="1">Cell membrane</location>
        <topology evidence="1">Multi-pass membrane protein</topology>
    </subcellularLocation>
</comment>
<dbReference type="PANTHER" id="PTHR30047:SF7">
    <property type="entry name" value="HIGH-AFFINITY CHOLINE TRANSPORT PROTEIN"/>
    <property type="match status" value="1"/>
</dbReference>
<feature type="transmembrane region" description="Helical" evidence="8">
    <location>
        <begin position="237"/>
        <end position="258"/>
    </location>
</feature>
<feature type="transmembrane region" description="Helical" evidence="8">
    <location>
        <begin position="400"/>
        <end position="426"/>
    </location>
</feature>
<dbReference type="eggNOG" id="COG1292">
    <property type="taxonomic scope" value="Bacteria"/>
</dbReference>
<dbReference type="HOGENOM" id="CLU_010118_5_0_9"/>
<evidence type="ECO:0000256" key="7">
    <source>
        <dbReference type="ARBA" id="ARBA00023136"/>
    </source>
</evidence>
<gene>
    <name evidence="9" type="ordered locus">Acear_1219</name>
</gene>
<feature type="transmembrane region" description="Helical" evidence="8">
    <location>
        <begin position="355"/>
        <end position="380"/>
    </location>
</feature>
<evidence type="ECO:0000313" key="10">
    <source>
        <dbReference type="Proteomes" id="UP000001661"/>
    </source>
</evidence>
<feature type="transmembrane region" description="Helical" evidence="8">
    <location>
        <begin position="478"/>
        <end position="498"/>
    </location>
</feature>
<dbReference type="PANTHER" id="PTHR30047">
    <property type="entry name" value="HIGH-AFFINITY CHOLINE TRANSPORT PROTEIN-RELATED"/>
    <property type="match status" value="1"/>
</dbReference>
<evidence type="ECO:0000256" key="2">
    <source>
        <dbReference type="ARBA" id="ARBA00005658"/>
    </source>
</evidence>
<dbReference type="EMBL" id="CP002105">
    <property type="protein sequence ID" value="ADL12738.1"/>
    <property type="molecule type" value="Genomic_DNA"/>
</dbReference>
<evidence type="ECO:0000256" key="4">
    <source>
        <dbReference type="ARBA" id="ARBA00022475"/>
    </source>
</evidence>
<name>D9QQE7_ACEAZ</name>
<feature type="transmembrane region" description="Helical" evidence="8">
    <location>
        <begin position="453"/>
        <end position="472"/>
    </location>
</feature>
<accession>D9QQE7</accession>
<sequence>MAKIENEVEPSNKKLDIDPVVFGISVVISAILVIWGITATESFSKAVEIVFDVLVGNFGWSYLLFVSGTLVVTLIIGLSKYGDIKLGKPDEEPEFNTGSWFAMLFSAGMGIGLVFWGVAEPISHYASPPFGQGETAESALLAIRYSFFHWGLHPWALFSLFGMIIGYFGFRRGMPQLPSCTLYPLIGEKGVKGPIGKMFDILAVFATLFGMATSLGLGAQQINSGLNFLFGIPNNNIVAIIIIAIITVIFIVCTVTGLDSGIKHIGNINVWLSFLILAAMITVGPTVFIFNYFTQGIGGYLQNIFNMSFFTSAVENSNWPGWWTVFYWAWWISWTPFVGGFIARISRGRTIREFVVATLFGPTILSLIWIATMGGSGIWLEQFSSGGIVGPVQSDVASAFFVALNQFPLGSIMSVIATILVATYFITSANSATFVMGMLTSYGTLDPSRKVKITWGTAEGLLAAILLLAGGLSALQTAAIASAFPFMIFMCFSIISFFKALQKDQTIQNQGEFIGTIDI</sequence>
<feature type="transmembrane region" description="Helical" evidence="8">
    <location>
        <begin position="100"/>
        <end position="119"/>
    </location>
</feature>
<evidence type="ECO:0000256" key="8">
    <source>
        <dbReference type="SAM" id="Phobius"/>
    </source>
</evidence>
<keyword evidence="5 8" id="KW-0812">Transmembrane</keyword>
<dbReference type="RefSeq" id="WP_013278184.1">
    <property type="nucleotide sequence ID" value="NC_014378.1"/>
</dbReference>
<evidence type="ECO:0000256" key="1">
    <source>
        <dbReference type="ARBA" id="ARBA00004651"/>
    </source>
</evidence>
<dbReference type="GO" id="GO:0005886">
    <property type="term" value="C:plasma membrane"/>
    <property type="evidence" value="ECO:0007669"/>
    <property type="project" value="UniProtKB-SubCell"/>
</dbReference>
<dbReference type="GO" id="GO:0022857">
    <property type="term" value="F:transmembrane transporter activity"/>
    <property type="evidence" value="ECO:0007669"/>
    <property type="project" value="InterPro"/>
</dbReference>
<feature type="transmembrane region" description="Helical" evidence="8">
    <location>
        <begin position="325"/>
        <end position="343"/>
    </location>
</feature>
<dbReference type="AlphaFoldDB" id="D9QQE7"/>
<feature type="transmembrane region" description="Helical" evidence="8">
    <location>
        <begin position="58"/>
        <end position="79"/>
    </location>
</feature>
<keyword evidence="3" id="KW-0813">Transport</keyword>
<dbReference type="InterPro" id="IPR000060">
    <property type="entry name" value="BCCT_transptr"/>
</dbReference>
<feature type="transmembrane region" description="Helical" evidence="8">
    <location>
        <begin position="198"/>
        <end position="217"/>
    </location>
</feature>
<evidence type="ECO:0000313" key="9">
    <source>
        <dbReference type="EMBL" id="ADL12738.1"/>
    </source>
</evidence>
<feature type="transmembrane region" description="Helical" evidence="8">
    <location>
        <begin position="270"/>
        <end position="293"/>
    </location>
</feature>
<evidence type="ECO:0000256" key="6">
    <source>
        <dbReference type="ARBA" id="ARBA00022989"/>
    </source>
</evidence>
<dbReference type="STRING" id="574087.Acear_1219"/>
<organism evidence="9 10">
    <name type="scientific">Acetohalobium arabaticum (strain ATCC 49924 / DSM 5501 / Z-7288)</name>
    <dbReference type="NCBI Taxonomy" id="574087"/>
    <lineage>
        <taxon>Bacteria</taxon>
        <taxon>Bacillati</taxon>
        <taxon>Bacillota</taxon>
        <taxon>Clostridia</taxon>
        <taxon>Halanaerobiales</taxon>
        <taxon>Halobacteroidaceae</taxon>
        <taxon>Acetohalobium</taxon>
    </lineage>
</organism>
<keyword evidence="10" id="KW-1185">Reference proteome</keyword>
<feature type="transmembrane region" description="Helical" evidence="8">
    <location>
        <begin position="152"/>
        <end position="170"/>
    </location>
</feature>
<feature type="transmembrane region" description="Helical" evidence="8">
    <location>
        <begin position="20"/>
        <end position="38"/>
    </location>
</feature>
<keyword evidence="6 8" id="KW-1133">Transmembrane helix</keyword>
<dbReference type="OrthoDB" id="9775735at2"/>
<proteinExistence type="inferred from homology"/>
<comment type="similarity">
    <text evidence="2">Belongs to the BCCT transporter (TC 2.A.15) family.</text>
</comment>
<dbReference type="Proteomes" id="UP000001661">
    <property type="component" value="Chromosome"/>
</dbReference>
<evidence type="ECO:0000256" key="3">
    <source>
        <dbReference type="ARBA" id="ARBA00022448"/>
    </source>
</evidence>